<name>A0A7I7PIJ7_9MYCO</name>
<comment type="subcellular location">
    <subcellularLocation>
        <location evidence="1">Cell envelope</location>
    </subcellularLocation>
</comment>
<protein>
    <submittedName>
        <fullName evidence="9">Lipoarabinomannan carrier protein LprG</fullName>
    </submittedName>
</protein>
<keyword evidence="3" id="KW-1003">Cell membrane</keyword>
<evidence type="ECO:0000256" key="6">
    <source>
        <dbReference type="ARBA" id="ARBA00023139"/>
    </source>
</evidence>
<evidence type="ECO:0000256" key="5">
    <source>
        <dbReference type="ARBA" id="ARBA00023136"/>
    </source>
</evidence>
<dbReference type="KEGG" id="mnv:MNVI_37140"/>
<organism evidence="9 12">
    <name type="scientific">Mycobacterium noviomagense</name>
    <dbReference type="NCBI Taxonomy" id="459858"/>
    <lineage>
        <taxon>Bacteria</taxon>
        <taxon>Bacillati</taxon>
        <taxon>Actinomycetota</taxon>
        <taxon>Actinomycetes</taxon>
        <taxon>Mycobacteriales</taxon>
        <taxon>Mycobacteriaceae</taxon>
        <taxon>Mycobacterium</taxon>
    </lineage>
</organism>
<dbReference type="EMBL" id="AP022583">
    <property type="protein sequence ID" value="BBY08396.1"/>
    <property type="molecule type" value="Genomic_DNA"/>
</dbReference>
<dbReference type="Pfam" id="PF07161">
    <property type="entry name" value="LppX_LprAFG"/>
    <property type="match status" value="1"/>
</dbReference>
<reference evidence="10 11" key="1">
    <citation type="submission" date="2017-02" db="EMBL/GenBank/DDBJ databases">
        <title>The new phylogeny of genus Mycobacterium.</title>
        <authorList>
            <person name="Tortoli E."/>
            <person name="Trovato A."/>
            <person name="Cirillo D.M."/>
        </authorList>
    </citation>
    <scope>NUCLEOTIDE SEQUENCE [LARGE SCALE GENOMIC DNA]</scope>
    <source>
        <strain evidence="10 11">DSM 45145</strain>
    </source>
</reference>
<gene>
    <name evidence="9" type="primary">lprG</name>
    <name evidence="10" type="ORF">BST37_04250</name>
    <name evidence="9" type="ORF">MNVI_37140</name>
</gene>
<keyword evidence="5" id="KW-0472">Membrane</keyword>
<keyword evidence="7" id="KW-0449">Lipoprotein</keyword>
<dbReference type="InterPro" id="IPR009830">
    <property type="entry name" value="LppX/LprAFG"/>
</dbReference>
<evidence type="ECO:0000313" key="11">
    <source>
        <dbReference type="Proteomes" id="UP000192374"/>
    </source>
</evidence>
<dbReference type="OrthoDB" id="4763237at2"/>
<dbReference type="AlphaFoldDB" id="A0A7I7PIJ7"/>
<evidence type="ECO:0000256" key="8">
    <source>
        <dbReference type="SAM" id="SignalP"/>
    </source>
</evidence>
<keyword evidence="11" id="KW-1185">Reference proteome</keyword>
<evidence type="ECO:0000313" key="10">
    <source>
        <dbReference type="EMBL" id="ORB17398.1"/>
    </source>
</evidence>
<dbReference type="PROSITE" id="PS51257">
    <property type="entry name" value="PROKAR_LIPOPROTEIN"/>
    <property type="match status" value="1"/>
</dbReference>
<reference evidence="9" key="3">
    <citation type="submission" date="2020-02" db="EMBL/GenBank/DDBJ databases">
        <authorList>
            <person name="Matsumoto Y."/>
            <person name="Motooka D."/>
            <person name="Nakamura S."/>
        </authorList>
    </citation>
    <scope>NUCLEOTIDE SEQUENCE</scope>
    <source>
        <strain evidence="9">JCM 16367</strain>
    </source>
</reference>
<dbReference type="CDD" id="cd16334">
    <property type="entry name" value="LppX-like"/>
    <property type="match status" value="1"/>
</dbReference>
<evidence type="ECO:0000256" key="7">
    <source>
        <dbReference type="ARBA" id="ARBA00023288"/>
    </source>
</evidence>
<dbReference type="Gene3D" id="2.50.20.20">
    <property type="match status" value="1"/>
</dbReference>
<evidence type="ECO:0000313" key="9">
    <source>
        <dbReference type="EMBL" id="BBY08396.1"/>
    </source>
</evidence>
<keyword evidence="4 8" id="KW-0732">Signal</keyword>
<dbReference type="RefSeq" id="WP_083085842.1">
    <property type="nucleotide sequence ID" value="NZ_AP022583.1"/>
</dbReference>
<accession>A0A7I7PIJ7</accession>
<sequence length="233" mass="24500">MQTRRRLFVVLAALSIAAALISGCSSSSKSSSKPLPDAATLVKQSSQATKNVKSVHLVLSTTGKVPGLPIKTLTGDLTTNPTAAKGNAKITVGGSDIDADFEVYNSNLYATLTPGKWDNFGPAADIYDPSTILNPDNGLANVLAHFTDPKAEARENINGQDTIRISGKVSADATNALAPSLKATQPQPATVWIQENGDHELVQAKLDQSPGNSIQMTLSNWNQPVQVTQPPVS</sequence>
<evidence type="ECO:0000256" key="1">
    <source>
        <dbReference type="ARBA" id="ARBA00004196"/>
    </source>
</evidence>
<feature type="chain" id="PRO_5044657906" evidence="8">
    <location>
        <begin position="22"/>
        <end position="233"/>
    </location>
</feature>
<dbReference type="EMBL" id="MVIC01000004">
    <property type="protein sequence ID" value="ORB17398.1"/>
    <property type="molecule type" value="Genomic_DNA"/>
</dbReference>
<dbReference type="Proteomes" id="UP000192374">
    <property type="component" value="Unassembled WGS sequence"/>
</dbReference>
<evidence type="ECO:0000256" key="2">
    <source>
        <dbReference type="ARBA" id="ARBA00009194"/>
    </source>
</evidence>
<dbReference type="GO" id="GO:0030313">
    <property type="term" value="C:cell envelope"/>
    <property type="evidence" value="ECO:0007669"/>
    <property type="project" value="UniProtKB-SubCell"/>
</dbReference>
<comment type="similarity">
    <text evidence="2">Belongs to the LppX/LprAFG lipoprotein family.</text>
</comment>
<dbReference type="InterPro" id="IPR029046">
    <property type="entry name" value="LolA/LolB/LppX"/>
</dbReference>
<evidence type="ECO:0000256" key="4">
    <source>
        <dbReference type="ARBA" id="ARBA00022729"/>
    </source>
</evidence>
<reference evidence="9 12" key="2">
    <citation type="journal article" date="2019" name="Emerg. Microbes Infect.">
        <title>Comprehensive subspecies identification of 175 nontuberculous mycobacteria species based on 7547 genomic profiles.</title>
        <authorList>
            <person name="Matsumoto Y."/>
            <person name="Kinjo T."/>
            <person name="Motooka D."/>
            <person name="Nabeya D."/>
            <person name="Jung N."/>
            <person name="Uechi K."/>
            <person name="Horii T."/>
            <person name="Iida T."/>
            <person name="Fujita J."/>
            <person name="Nakamura S."/>
        </authorList>
    </citation>
    <scope>NUCLEOTIDE SEQUENCE [LARGE SCALE GENOMIC DNA]</scope>
    <source>
        <strain evidence="9 12">JCM 16367</strain>
    </source>
</reference>
<evidence type="ECO:0000313" key="12">
    <source>
        <dbReference type="Proteomes" id="UP000466894"/>
    </source>
</evidence>
<dbReference type="SUPFAM" id="SSF89392">
    <property type="entry name" value="Prokaryotic lipoproteins and lipoprotein localization factors"/>
    <property type="match status" value="1"/>
</dbReference>
<keyword evidence="6" id="KW-0564">Palmitate</keyword>
<evidence type="ECO:0000256" key="3">
    <source>
        <dbReference type="ARBA" id="ARBA00022475"/>
    </source>
</evidence>
<feature type="signal peptide" evidence="8">
    <location>
        <begin position="1"/>
        <end position="21"/>
    </location>
</feature>
<dbReference type="Proteomes" id="UP000466894">
    <property type="component" value="Chromosome"/>
</dbReference>
<proteinExistence type="inferred from homology"/>